<evidence type="ECO:0000313" key="2">
    <source>
        <dbReference type="Proteomes" id="UP001157502"/>
    </source>
</evidence>
<evidence type="ECO:0000313" key="1">
    <source>
        <dbReference type="EMBL" id="KAJ8000833.1"/>
    </source>
</evidence>
<dbReference type="EMBL" id="CM055742">
    <property type="protein sequence ID" value="KAJ8000833.1"/>
    <property type="molecule type" value="Genomic_DNA"/>
</dbReference>
<organism evidence="1 2">
    <name type="scientific">Dallia pectoralis</name>
    <name type="common">Alaska blackfish</name>
    <dbReference type="NCBI Taxonomy" id="75939"/>
    <lineage>
        <taxon>Eukaryota</taxon>
        <taxon>Metazoa</taxon>
        <taxon>Chordata</taxon>
        <taxon>Craniata</taxon>
        <taxon>Vertebrata</taxon>
        <taxon>Euteleostomi</taxon>
        <taxon>Actinopterygii</taxon>
        <taxon>Neopterygii</taxon>
        <taxon>Teleostei</taxon>
        <taxon>Protacanthopterygii</taxon>
        <taxon>Esociformes</taxon>
        <taxon>Umbridae</taxon>
        <taxon>Dallia</taxon>
    </lineage>
</organism>
<name>A0ACC2GBH0_DALPE</name>
<gene>
    <name evidence="1" type="ORF">DPEC_G00184500</name>
</gene>
<proteinExistence type="predicted"/>
<comment type="caution">
    <text evidence="1">The sequence shown here is derived from an EMBL/GenBank/DDBJ whole genome shotgun (WGS) entry which is preliminary data.</text>
</comment>
<keyword evidence="2" id="KW-1185">Reference proteome</keyword>
<sequence length="294" mass="33196">MNDSSINDSTLGHINECTDQDNVLSMIHLSAKILNILLGTPALVWCLWISLSEGLSGGLKPTQVFPLNLFTVELVFCVECLVEVIDYIVNSKNTMFRQLFYFLFIIAWTCRPLFQSCICVERYMAVVQPVAFNKYKLKRYRVGTSTLIWGLTIMYACSTIDYQRYTTITAYLLVSVCCLGVVIISLCCFFILRVLKQPGPGEVEGGRGGEKKQGTTDPQKTRAFRNILTNLVIIVVSSISLVAGYVVFPFTSSDFYCKLFVMFFICTIFSVMASPLLHLYREGRLHCRKGPETH</sequence>
<accession>A0ACC2GBH0</accession>
<reference evidence="1" key="1">
    <citation type="submission" date="2021-05" db="EMBL/GenBank/DDBJ databases">
        <authorList>
            <person name="Pan Q."/>
            <person name="Jouanno E."/>
            <person name="Zahm M."/>
            <person name="Klopp C."/>
            <person name="Cabau C."/>
            <person name="Louis A."/>
            <person name="Berthelot C."/>
            <person name="Parey E."/>
            <person name="Roest Crollius H."/>
            <person name="Montfort J."/>
            <person name="Robinson-Rechavi M."/>
            <person name="Bouchez O."/>
            <person name="Lampietro C."/>
            <person name="Lopez Roques C."/>
            <person name="Donnadieu C."/>
            <person name="Postlethwait J."/>
            <person name="Bobe J."/>
            <person name="Dillon D."/>
            <person name="Chandos A."/>
            <person name="von Hippel F."/>
            <person name="Guiguen Y."/>
        </authorList>
    </citation>
    <scope>NUCLEOTIDE SEQUENCE</scope>
    <source>
        <strain evidence="1">YG-Jan2019</strain>
    </source>
</reference>
<dbReference type="Proteomes" id="UP001157502">
    <property type="component" value="Chromosome 15"/>
</dbReference>
<protein>
    <submittedName>
        <fullName evidence="1">Uncharacterized protein</fullName>
    </submittedName>
</protein>